<feature type="signal peptide" evidence="6">
    <location>
        <begin position="1"/>
        <end position="17"/>
    </location>
</feature>
<dbReference type="Proteomes" id="UP001530315">
    <property type="component" value="Unassembled WGS sequence"/>
</dbReference>
<dbReference type="InterPro" id="IPR014001">
    <property type="entry name" value="Helicase_ATP-bd"/>
</dbReference>
<dbReference type="SMART" id="SM00487">
    <property type="entry name" value="DEXDc"/>
    <property type="match status" value="1"/>
</dbReference>
<feature type="domain" description="Helicase C-terminal" evidence="8">
    <location>
        <begin position="486"/>
        <end position="669"/>
    </location>
</feature>
<gene>
    <name evidence="9" type="ORF">ACHAW5_007576</name>
</gene>
<dbReference type="Gene3D" id="3.40.50.300">
    <property type="entry name" value="P-loop containing nucleotide triphosphate hydrolases"/>
    <property type="match status" value="2"/>
</dbReference>
<dbReference type="InterPro" id="IPR027417">
    <property type="entry name" value="P-loop_NTPase"/>
</dbReference>
<feature type="domain" description="Helicase ATP-binding" evidence="7">
    <location>
        <begin position="181"/>
        <end position="452"/>
    </location>
</feature>
<feature type="region of interest" description="Disordered" evidence="5">
    <location>
        <begin position="654"/>
        <end position="712"/>
    </location>
</feature>
<accession>A0ABD3Q9Q4</accession>
<evidence type="ECO:0000256" key="3">
    <source>
        <dbReference type="ARBA" id="ARBA00022806"/>
    </source>
</evidence>
<comment type="caution">
    <text evidence="9">The sequence shown here is derived from an EMBL/GenBank/DDBJ whole genome shotgun (WGS) entry which is preliminary data.</text>
</comment>
<keyword evidence="6" id="KW-0732">Signal</keyword>
<evidence type="ECO:0000256" key="4">
    <source>
        <dbReference type="ARBA" id="ARBA00022840"/>
    </source>
</evidence>
<proteinExistence type="predicted"/>
<dbReference type="CDD" id="cd18787">
    <property type="entry name" value="SF2_C_DEAD"/>
    <property type="match status" value="1"/>
</dbReference>
<dbReference type="PROSITE" id="PS51192">
    <property type="entry name" value="HELICASE_ATP_BIND_1"/>
    <property type="match status" value="1"/>
</dbReference>
<keyword evidence="3" id="KW-0347">Helicase</keyword>
<evidence type="ECO:0000256" key="5">
    <source>
        <dbReference type="SAM" id="MobiDB-lite"/>
    </source>
</evidence>
<keyword evidence="10" id="KW-1185">Reference proteome</keyword>
<reference evidence="9 10" key="1">
    <citation type="submission" date="2024-10" db="EMBL/GenBank/DDBJ databases">
        <title>Updated reference genomes for cyclostephanoid diatoms.</title>
        <authorList>
            <person name="Roberts W.R."/>
            <person name="Alverson A.J."/>
        </authorList>
    </citation>
    <scope>NUCLEOTIDE SEQUENCE [LARGE SCALE GENOMIC DNA]</scope>
    <source>
        <strain evidence="9 10">AJA276-08</strain>
    </source>
</reference>
<dbReference type="InterPro" id="IPR001650">
    <property type="entry name" value="Helicase_C-like"/>
</dbReference>
<dbReference type="InterPro" id="IPR011545">
    <property type="entry name" value="DEAD/DEAH_box_helicase_dom"/>
</dbReference>
<evidence type="ECO:0000313" key="9">
    <source>
        <dbReference type="EMBL" id="KAL3797075.1"/>
    </source>
</evidence>
<dbReference type="InterPro" id="IPR050079">
    <property type="entry name" value="DEAD_box_RNA_helicase"/>
</dbReference>
<dbReference type="AlphaFoldDB" id="A0ABD3Q9Q4"/>
<feature type="compositionally biased region" description="Basic and acidic residues" evidence="5">
    <location>
        <begin position="675"/>
        <end position="684"/>
    </location>
</feature>
<protein>
    <recommendedName>
        <fullName evidence="11">RNA helicase</fullName>
    </recommendedName>
</protein>
<evidence type="ECO:0000256" key="2">
    <source>
        <dbReference type="ARBA" id="ARBA00022801"/>
    </source>
</evidence>
<dbReference type="GO" id="GO:0004386">
    <property type="term" value="F:helicase activity"/>
    <property type="evidence" value="ECO:0007669"/>
    <property type="project" value="UniProtKB-KW"/>
</dbReference>
<feature type="region of interest" description="Disordered" evidence="5">
    <location>
        <begin position="397"/>
        <end position="424"/>
    </location>
</feature>
<dbReference type="Pfam" id="PF00271">
    <property type="entry name" value="Helicase_C"/>
    <property type="match status" value="1"/>
</dbReference>
<organism evidence="9 10">
    <name type="scientific">Stephanodiscus triporus</name>
    <dbReference type="NCBI Taxonomy" id="2934178"/>
    <lineage>
        <taxon>Eukaryota</taxon>
        <taxon>Sar</taxon>
        <taxon>Stramenopiles</taxon>
        <taxon>Ochrophyta</taxon>
        <taxon>Bacillariophyta</taxon>
        <taxon>Coscinodiscophyceae</taxon>
        <taxon>Thalassiosirophycidae</taxon>
        <taxon>Stephanodiscales</taxon>
        <taxon>Stephanodiscaceae</taxon>
        <taxon>Stephanodiscus</taxon>
    </lineage>
</organism>
<feature type="compositionally biased region" description="Acidic residues" evidence="5">
    <location>
        <begin position="661"/>
        <end position="674"/>
    </location>
</feature>
<dbReference type="GO" id="GO:0005524">
    <property type="term" value="F:ATP binding"/>
    <property type="evidence" value="ECO:0007669"/>
    <property type="project" value="UniProtKB-KW"/>
</dbReference>
<dbReference type="EMBL" id="JALLAZ020000359">
    <property type="protein sequence ID" value="KAL3797075.1"/>
    <property type="molecule type" value="Genomic_DNA"/>
</dbReference>
<dbReference type="PANTHER" id="PTHR47959">
    <property type="entry name" value="ATP-DEPENDENT RNA HELICASE RHLE-RELATED"/>
    <property type="match status" value="1"/>
</dbReference>
<evidence type="ECO:0000313" key="10">
    <source>
        <dbReference type="Proteomes" id="UP001530315"/>
    </source>
</evidence>
<dbReference type="Pfam" id="PF00270">
    <property type="entry name" value="DEAD"/>
    <property type="match status" value="1"/>
</dbReference>
<dbReference type="PROSITE" id="PS51257">
    <property type="entry name" value="PROKAR_LIPOPROTEIN"/>
    <property type="match status" value="1"/>
</dbReference>
<feature type="compositionally biased region" description="Basic residues" evidence="5">
    <location>
        <begin position="688"/>
        <end position="703"/>
    </location>
</feature>
<evidence type="ECO:0008006" key="11">
    <source>
        <dbReference type="Google" id="ProtNLM"/>
    </source>
</evidence>
<evidence type="ECO:0000259" key="8">
    <source>
        <dbReference type="PROSITE" id="PS51194"/>
    </source>
</evidence>
<feature type="chain" id="PRO_5044829211" description="RNA helicase" evidence="6">
    <location>
        <begin position="18"/>
        <end position="712"/>
    </location>
</feature>
<evidence type="ECO:0000256" key="6">
    <source>
        <dbReference type="SAM" id="SignalP"/>
    </source>
</evidence>
<dbReference type="SMART" id="SM00490">
    <property type="entry name" value="HELICc"/>
    <property type="match status" value="1"/>
</dbReference>
<sequence>MRIIATFAIIMAASTCANVMVVGACGGRGGSIGRVVANAARDRVDRRCLAPVRRCTLSFHPNANNTFVSLDPNVGSTTAVRLLHNNRMAFVTLSEPGQRIGINGDQKHRNCYHQHQLFTPRRHRSSSTRVNDADTGEFYANQKSFPDFSSLGITSPVLLKRLTSKPLGLTRPSAVQAAVFETISRGDDDVIVGAETGSGKTLAYLMPLVEDVLKRKREWKARVTGDSSTSGQVIDPGYDYARAIILVPNKELALQAARMAASISGGMDRCVVWGAEALGMDYNRLSAENIPEEEVVRLALLPGGLSAPQDFPPWRFATSTSPNHQRQPPPDLVFATPANLGPLALSPKHINLFADVSTLVVDEADMLLDGGYIRQLNNVLMGFRRADRLLDKYDSNSFRQNDNEDAIEREDEEEEAAETEGQKKTQHVFVAATLPDYGLRSVDAYLNRKFPNAISITMDGMHNARHSGLEDGSKTIWNEIDDNKERMKRLVDVLKLDRGEVGVDGRGLKGEKVMIFLNTVKDVDGATNGLRRAGIDAVPYHAKISLEDRTSNLDKFRLYRAPVDVDVDGENNTINRKNTVPVLVCTDVASRGLDIPGVTAIVQLQFALNVVSHLHRMGRCGRAGNRDGRGIIFYGSKERELVEVVREAEDQQARMTLKQDVEDDSDDLELESDGIDSKNEDGKVQKAFSRRRGFTKKRKNQRRKALESEYDD</sequence>
<keyword evidence="4" id="KW-0067">ATP-binding</keyword>
<dbReference type="GO" id="GO:0016787">
    <property type="term" value="F:hydrolase activity"/>
    <property type="evidence" value="ECO:0007669"/>
    <property type="project" value="UniProtKB-KW"/>
</dbReference>
<dbReference type="PANTHER" id="PTHR47959:SF1">
    <property type="entry name" value="ATP-DEPENDENT RNA HELICASE DBPA"/>
    <property type="match status" value="1"/>
</dbReference>
<keyword evidence="2" id="KW-0378">Hydrolase</keyword>
<dbReference type="PROSITE" id="PS51194">
    <property type="entry name" value="HELICASE_CTER"/>
    <property type="match status" value="1"/>
</dbReference>
<keyword evidence="1" id="KW-0547">Nucleotide-binding</keyword>
<evidence type="ECO:0000259" key="7">
    <source>
        <dbReference type="PROSITE" id="PS51192"/>
    </source>
</evidence>
<evidence type="ECO:0000256" key="1">
    <source>
        <dbReference type="ARBA" id="ARBA00022741"/>
    </source>
</evidence>
<name>A0ABD3Q9Q4_9STRA</name>
<dbReference type="SUPFAM" id="SSF52540">
    <property type="entry name" value="P-loop containing nucleoside triphosphate hydrolases"/>
    <property type="match status" value="1"/>
</dbReference>
<feature type="compositionally biased region" description="Acidic residues" evidence="5">
    <location>
        <begin position="403"/>
        <end position="418"/>
    </location>
</feature>